<dbReference type="Gene3D" id="3.30.460.40">
    <property type="match status" value="1"/>
</dbReference>
<reference evidence="1 2" key="1">
    <citation type="journal article" date="2019" name="Int. J. Syst. Evol. Microbiol.">
        <title>The Global Catalogue of Microorganisms (GCM) 10K type strain sequencing project: providing services to taxonomists for standard genome sequencing and annotation.</title>
        <authorList>
            <consortium name="The Broad Institute Genomics Platform"/>
            <consortium name="The Broad Institute Genome Sequencing Center for Infectious Disease"/>
            <person name="Wu L."/>
            <person name="Ma J."/>
        </authorList>
    </citation>
    <scope>NUCLEOTIDE SEQUENCE [LARGE SCALE GENOMIC DNA]</scope>
    <source>
        <strain evidence="1 2">JCM 14368</strain>
    </source>
</reference>
<organism evidence="1 2">
    <name type="scientific">Deinococcus depolymerans</name>
    <dbReference type="NCBI Taxonomy" id="392408"/>
    <lineage>
        <taxon>Bacteria</taxon>
        <taxon>Thermotogati</taxon>
        <taxon>Deinococcota</taxon>
        <taxon>Deinococci</taxon>
        <taxon>Deinococcales</taxon>
        <taxon>Deinococcaceae</taxon>
        <taxon>Deinococcus</taxon>
    </lineage>
</organism>
<sequence length="347" mass="38569">MDPEGIDPGRMNHDRAMQDLRTHLSDFMSGHRPDGVFHVQTGGPGSVPALADLDTPELHLDLLPDPPTQEQRAALSRLGYQPRSERTWTHPGGWRLIISDHDSGWRAEQAALRDLLRHDPQAARTYRAAFTAAGRDHADHALRPAALAHHARTVGLTPARQVARLLPPLDAPWMIAAGYALDLHLGMTARPHDDLDVILPREAQAQLPRLLPGWRLDASIHGTYQPYTAPLDPPHFQIHARHPDLTGVLMLDLMLSDLSGGTWHYRRDPRLTLPLERARCVSPEGLPYLAPEAVLLFKAGAAGRDPRSKDEQDYQRVQPTLTAQARAWLRGALTLTRPGHPWLTGLE</sequence>
<dbReference type="RefSeq" id="WP_343754757.1">
    <property type="nucleotide sequence ID" value="NZ_BAAADB010000001.1"/>
</dbReference>
<protein>
    <submittedName>
        <fullName evidence="1">Uncharacterized protein</fullName>
    </submittedName>
</protein>
<dbReference type="EMBL" id="BAAADB010000001">
    <property type="protein sequence ID" value="GAA0497177.1"/>
    <property type="molecule type" value="Genomic_DNA"/>
</dbReference>
<gene>
    <name evidence="1" type="ORF">GCM10008937_00370</name>
</gene>
<name>A0ABN1BGU7_9DEIO</name>
<proteinExistence type="predicted"/>
<comment type="caution">
    <text evidence="1">The sequence shown here is derived from an EMBL/GenBank/DDBJ whole genome shotgun (WGS) entry which is preliminary data.</text>
</comment>
<dbReference type="InterPro" id="IPR019646">
    <property type="entry name" value="Aminoglyc_AdlTrfase"/>
</dbReference>
<keyword evidence="2" id="KW-1185">Reference proteome</keyword>
<accession>A0ABN1BGU7</accession>
<dbReference type="Proteomes" id="UP001500191">
    <property type="component" value="Unassembled WGS sequence"/>
</dbReference>
<evidence type="ECO:0000313" key="2">
    <source>
        <dbReference type="Proteomes" id="UP001500191"/>
    </source>
</evidence>
<evidence type="ECO:0000313" key="1">
    <source>
        <dbReference type="EMBL" id="GAA0497177.1"/>
    </source>
</evidence>
<dbReference type="Pfam" id="PF10706">
    <property type="entry name" value="Aminoglyc_resit"/>
    <property type="match status" value="1"/>
</dbReference>